<protein>
    <recommendedName>
        <fullName evidence="10">FCD domain-containing protein</fullName>
    </recommendedName>
</protein>
<dbReference type="InterPro" id="IPR012349">
    <property type="entry name" value="Split_barrel_FMN-bd"/>
</dbReference>
<dbReference type="Gene3D" id="1.10.10.10">
    <property type="entry name" value="Winged helix-like DNA-binding domain superfamily/Winged helix DNA-binding domain"/>
    <property type="match status" value="1"/>
</dbReference>
<feature type="domain" description="GntR C-terminal" evidence="6">
    <location>
        <begin position="246"/>
        <end position="371"/>
    </location>
</feature>
<dbReference type="InterPro" id="IPR036388">
    <property type="entry name" value="WH-like_DNA-bd_sf"/>
</dbReference>
<reference evidence="8" key="1">
    <citation type="journal article" date="2014" name="Int. J. Syst. Evol. Microbiol.">
        <title>Complete genome sequence of Corynebacterium casei LMG S-19264T (=DSM 44701T), isolated from a smear-ripened cheese.</title>
        <authorList>
            <consortium name="US DOE Joint Genome Institute (JGI-PGF)"/>
            <person name="Walter F."/>
            <person name="Albersmeier A."/>
            <person name="Kalinowski J."/>
            <person name="Ruckert C."/>
        </authorList>
    </citation>
    <scope>NUCLEOTIDE SEQUENCE</scope>
    <source>
        <strain evidence="8">CGMCC 1.15794</strain>
    </source>
</reference>
<sequence length="387" mass="41609">MSGVDSTSATAAATPGVTGAAAFRSAAAQLTSGVTVITTALDGRVYGSTVAAVIPFSDEPAMMLACMNLSSSTRDVILTSGVFAINVLAEEQAWIARQFAGKGDKFAGVSYRLCERTGVPLLDGALSSLACEVTETTTAGTHTGFLGTVRASTESGGRPLTYYRGSFGRWERLREHNTYDQVRRFVLQREVPLGGELDVAALAATFDARPDDVHNALIKLTTESLVERRADGGFEPAPLHLDLIENLYEARASIEIGVVANHVGRVPEGVLAQLEAIVVRMDALRRAPVPDPAEFLSLHTAYHAALVELSGSSQLIESYQRLSIAWVWRSVWAEIGWERVLTPRHLDDLTVALHAGDLAGAVRAIQQYHEEAKEMARIALDRRGGVL</sequence>
<evidence type="ECO:0000256" key="1">
    <source>
        <dbReference type="ARBA" id="ARBA00008898"/>
    </source>
</evidence>
<evidence type="ECO:0000259" key="7">
    <source>
        <dbReference type="SMART" id="SM00903"/>
    </source>
</evidence>
<dbReference type="InterPro" id="IPR008920">
    <property type="entry name" value="TF_FadR/GntR_C"/>
</dbReference>
<evidence type="ECO:0008006" key="10">
    <source>
        <dbReference type="Google" id="ProtNLM"/>
    </source>
</evidence>
<dbReference type="Pfam" id="PF01613">
    <property type="entry name" value="Flavin_Reduct"/>
    <property type="match status" value="1"/>
</dbReference>
<evidence type="ECO:0000256" key="4">
    <source>
        <dbReference type="ARBA" id="ARBA00023125"/>
    </source>
</evidence>
<dbReference type="Gene3D" id="1.20.120.530">
    <property type="entry name" value="GntR ligand-binding domain-like"/>
    <property type="match status" value="1"/>
</dbReference>
<keyword evidence="2" id="KW-0560">Oxidoreductase</keyword>
<dbReference type="SUPFAM" id="SSF48008">
    <property type="entry name" value="GntR ligand-binding domain-like"/>
    <property type="match status" value="1"/>
</dbReference>
<dbReference type="InterPro" id="IPR011711">
    <property type="entry name" value="GntR_C"/>
</dbReference>
<comment type="caution">
    <text evidence="8">The sequence shown here is derived from an EMBL/GenBank/DDBJ whole genome shotgun (WGS) entry which is preliminary data.</text>
</comment>
<dbReference type="PANTHER" id="PTHR30466:SF11">
    <property type="entry name" value="FLAVIN-DEPENDENT MONOOXYGENASE, REDUCTASE SUBUNIT HSAB"/>
    <property type="match status" value="1"/>
</dbReference>
<dbReference type="SMART" id="SM00903">
    <property type="entry name" value="Flavin_Reduct"/>
    <property type="match status" value="1"/>
</dbReference>
<dbReference type="Pfam" id="PF07729">
    <property type="entry name" value="FCD"/>
    <property type="match status" value="1"/>
</dbReference>
<evidence type="ECO:0000259" key="6">
    <source>
        <dbReference type="SMART" id="SM00895"/>
    </source>
</evidence>
<dbReference type="SUPFAM" id="SSF50475">
    <property type="entry name" value="FMN-binding split barrel"/>
    <property type="match status" value="1"/>
</dbReference>
<dbReference type="InterPro" id="IPR002563">
    <property type="entry name" value="Flavin_Rdtase-like_dom"/>
</dbReference>
<dbReference type="InterPro" id="IPR050268">
    <property type="entry name" value="NADH-dep_flavin_reductase"/>
</dbReference>
<accession>A0A917ML82</accession>
<proteinExistence type="inferred from homology"/>
<keyword evidence="4" id="KW-0238">DNA-binding</keyword>
<keyword evidence="5" id="KW-0804">Transcription</keyword>
<evidence type="ECO:0000256" key="5">
    <source>
        <dbReference type="ARBA" id="ARBA00023163"/>
    </source>
</evidence>
<gene>
    <name evidence="8" type="ORF">GCM10010921_13290</name>
</gene>
<reference evidence="8" key="2">
    <citation type="submission" date="2020-09" db="EMBL/GenBank/DDBJ databases">
        <authorList>
            <person name="Sun Q."/>
            <person name="Zhou Y."/>
        </authorList>
    </citation>
    <scope>NUCLEOTIDE SEQUENCE</scope>
    <source>
        <strain evidence="8">CGMCC 1.15794</strain>
    </source>
</reference>
<evidence type="ECO:0000313" key="8">
    <source>
        <dbReference type="EMBL" id="GGH40987.1"/>
    </source>
</evidence>
<dbReference type="PANTHER" id="PTHR30466">
    <property type="entry name" value="FLAVIN REDUCTASE"/>
    <property type="match status" value="1"/>
</dbReference>
<organism evidence="8 9">
    <name type="scientific">Microbacterium album</name>
    <dbReference type="NCBI Taxonomy" id="2053191"/>
    <lineage>
        <taxon>Bacteria</taxon>
        <taxon>Bacillati</taxon>
        <taxon>Actinomycetota</taxon>
        <taxon>Actinomycetes</taxon>
        <taxon>Micrococcales</taxon>
        <taxon>Microbacteriaceae</taxon>
        <taxon>Microbacterium</taxon>
    </lineage>
</organism>
<keyword evidence="9" id="KW-1185">Reference proteome</keyword>
<evidence type="ECO:0000313" key="9">
    <source>
        <dbReference type="Proteomes" id="UP000657592"/>
    </source>
</evidence>
<dbReference type="AlphaFoldDB" id="A0A917ML82"/>
<name>A0A917ML82_9MICO</name>
<dbReference type="SMART" id="SM00895">
    <property type="entry name" value="FCD"/>
    <property type="match status" value="1"/>
</dbReference>
<dbReference type="Proteomes" id="UP000657592">
    <property type="component" value="Unassembled WGS sequence"/>
</dbReference>
<dbReference type="GO" id="GO:0042602">
    <property type="term" value="F:riboflavin reductase (NADPH) activity"/>
    <property type="evidence" value="ECO:0007669"/>
    <property type="project" value="TreeGrafter"/>
</dbReference>
<dbReference type="GO" id="GO:0010181">
    <property type="term" value="F:FMN binding"/>
    <property type="evidence" value="ECO:0007669"/>
    <property type="project" value="InterPro"/>
</dbReference>
<comment type="similarity">
    <text evidence="1">Belongs to the non-flavoprotein flavin reductase family.</text>
</comment>
<dbReference type="GO" id="GO:0003677">
    <property type="term" value="F:DNA binding"/>
    <property type="evidence" value="ECO:0007669"/>
    <property type="project" value="UniProtKB-KW"/>
</dbReference>
<evidence type="ECO:0000256" key="3">
    <source>
        <dbReference type="ARBA" id="ARBA00023015"/>
    </source>
</evidence>
<dbReference type="RefSeq" id="WP_188755494.1">
    <property type="nucleotide sequence ID" value="NZ_BMJY01000004.1"/>
</dbReference>
<dbReference type="Gene3D" id="2.30.110.10">
    <property type="entry name" value="Electron Transport, Fmn-binding Protein, Chain A"/>
    <property type="match status" value="1"/>
</dbReference>
<evidence type="ECO:0000256" key="2">
    <source>
        <dbReference type="ARBA" id="ARBA00023002"/>
    </source>
</evidence>
<keyword evidence="3" id="KW-0805">Transcription regulation</keyword>
<dbReference type="EMBL" id="BMJY01000004">
    <property type="protein sequence ID" value="GGH40987.1"/>
    <property type="molecule type" value="Genomic_DNA"/>
</dbReference>
<feature type="domain" description="Flavin reductase like" evidence="7">
    <location>
        <begin position="27"/>
        <end position="169"/>
    </location>
</feature>